<comment type="caution">
    <text evidence="2">The sequence shown here is derived from an EMBL/GenBank/DDBJ whole genome shotgun (WGS) entry which is preliminary data.</text>
</comment>
<accession>A0A9W7M4R1</accession>
<organism evidence="2 3">
    <name type="scientific">Hibiscus trionum</name>
    <name type="common">Flower of an hour</name>
    <dbReference type="NCBI Taxonomy" id="183268"/>
    <lineage>
        <taxon>Eukaryota</taxon>
        <taxon>Viridiplantae</taxon>
        <taxon>Streptophyta</taxon>
        <taxon>Embryophyta</taxon>
        <taxon>Tracheophyta</taxon>
        <taxon>Spermatophyta</taxon>
        <taxon>Magnoliopsida</taxon>
        <taxon>eudicotyledons</taxon>
        <taxon>Gunneridae</taxon>
        <taxon>Pentapetalae</taxon>
        <taxon>rosids</taxon>
        <taxon>malvids</taxon>
        <taxon>Malvales</taxon>
        <taxon>Malvaceae</taxon>
        <taxon>Malvoideae</taxon>
        <taxon>Hibiscus</taxon>
    </lineage>
</organism>
<feature type="compositionally biased region" description="Polar residues" evidence="1">
    <location>
        <begin position="1"/>
        <end position="10"/>
    </location>
</feature>
<keyword evidence="3" id="KW-1185">Reference proteome</keyword>
<dbReference type="AlphaFoldDB" id="A0A9W7M4R1"/>
<gene>
    <name evidence="2" type="ORF">HRI_002452100</name>
</gene>
<evidence type="ECO:0000313" key="3">
    <source>
        <dbReference type="Proteomes" id="UP001165190"/>
    </source>
</evidence>
<protein>
    <submittedName>
        <fullName evidence="2">Uncharacterized protein</fullName>
    </submittedName>
</protein>
<dbReference type="Proteomes" id="UP001165190">
    <property type="component" value="Unassembled WGS sequence"/>
</dbReference>
<feature type="region of interest" description="Disordered" evidence="1">
    <location>
        <begin position="1"/>
        <end position="39"/>
    </location>
</feature>
<dbReference type="OrthoDB" id="1075193at2759"/>
<reference evidence="2" key="1">
    <citation type="submission" date="2023-05" db="EMBL/GenBank/DDBJ databases">
        <title>Genome and transcriptome analyses reveal genes involved in the formation of fine ridges on petal epidermal cells in Hibiscus trionum.</title>
        <authorList>
            <person name="Koshimizu S."/>
            <person name="Masuda S."/>
            <person name="Ishii T."/>
            <person name="Shirasu K."/>
            <person name="Hoshino A."/>
            <person name="Arita M."/>
        </authorList>
    </citation>
    <scope>NUCLEOTIDE SEQUENCE</scope>
    <source>
        <strain evidence="2">Hamamatsu line</strain>
    </source>
</reference>
<feature type="compositionally biased region" description="Basic and acidic residues" evidence="1">
    <location>
        <begin position="26"/>
        <end position="36"/>
    </location>
</feature>
<sequence>MKRQGSSMDATGQGREHDGRRKKSKRAVELETKEEGGEVMAAEGGMQSLVWWEEWQWLRGAADEKMPWASMWSPLWGVDFVDKAYGALFSDVAWDDDIWSLKTVMAIPPAMSGRKQKHSP</sequence>
<proteinExistence type="predicted"/>
<name>A0A9W7M4R1_HIBTR</name>
<evidence type="ECO:0000313" key="2">
    <source>
        <dbReference type="EMBL" id="GMI87828.1"/>
    </source>
</evidence>
<evidence type="ECO:0000256" key="1">
    <source>
        <dbReference type="SAM" id="MobiDB-lite"/>
    </source>
</evidence>
<dbReference type="EMBL" id="BSYR01000022">
    <property type="protein sequence ID" value="GMI87828.1"/>
    <property type="molecule type" value="Genomic_DNA"/>
</dbReference>